<dbReference type="InterPro" id="IPR036191">
    <property type="entry name" value="RRF_sf"/>
</dbReference>
<evidence type="ECO:0000256" key="2">
    <source>
        <dbReference type="ARBA" id="ARBA00022917"/>
    </source>
</evidence>
<evidence type="ECO:0000256" key="1">
    <source>
        <dbReference type="ARBA" id="ARBA00005912"/>
    </source>
</evidence>
<dbReference type="Gene3D" id="3.30.1360.40">
    <property type="match status" value="1"/>
</dbReference>
<dbReference type="CDD" id="cd00520">
    <property type="entry name" value="RRF"/>
    <property type="match status" value="1"/>
</dbReference>
<dbReference type="GO" id="GO:0043023">
    <property type="term" value="F:ribosomal large subunit binding"/>
    <property type="evidence" value="ECO:0007669"/>
    <property type="project" value="TreeGrafter"/>
</dbReference>
<comment type="caution">
    <text evidence="5">The sequence shown here is derived from an EMBL/GenBank/DDBJ whole genome shotgun (WGS) entry which is preliminary data.</text>
</comment>
<dbReference type="SUPFAM" id="SSF55194">
    <property type="entry name" value="Ribosome recycling factor, RRF"/>
    <property type="match status" value="1"/>
</dbReference>
<dbReference type="AlphaFoldDB" id="A0A2R5G176"/>
<dbReference type="GO" id="GO:0006412">
    <property type="term" value="P:translation"/>
    <property type="evidence" value="ECO:0007669"/>
    <property type="project" value="UniProtKB-KW"/>
</dbReference>
<protein>
    <submittedName>
        <fullName evidence="5">Ribosome-recycling factor</fullName>
    </submittedName>
</protein>
<proteinExistence type="inferred from homology"/>
<dbReference type="Gene3D" id="1.10.132.20">
    <property type="entry name" value="Ribosome-recycling factor"/>
    <property type="match status" value="1"/>
</dbReference>
<dbReference type="OrthoDB" id="407355at2759"/>
<accession>A0A2R5G176</accession>
<dbReference type="InterPro" id="IPR023584">
    <property type="entry name" value="Ribosome_recyc_fac_dom"/>
</dbReference>
<dbReference type="PANTHER" id="PTHR20982">
    <property type="entry name" value="RIBOSOME RECYCLING FACTOR"/>
    <property type="match status" value="1"/>
</dbReference>
<keyword evidence="2" id="KW-0648">Protein biosynthesis</keyword>
<dbReference type="InterPro" id="IPR002661">
    <property type="entry name" value="Ribosome_recyc_fac"/>
</dbReference>
<evidence type="ECO:0000313" key="5">
    <source>
        <dbReference type="EMBL" id="GBG24776.1"/>
    </source>
</evidence>
<dbReference type="PANTHER" id="PTHR20982:SF3">
    <property type="entry name" value="MITOCHONDRIAL RIBOSOME RECYCLING FACTOR PSEUDO 1"/>
    <property type="match status" value="1"/>
</dbReference>
<reference evidence="5 6" key="1">
    <citation type="submission" date="2017-12" db="EMBL/GenBank/DDBJ databases">
        <title>Sequencing, de novo assembly and annotation of complete genome of a new Thraustochytrid species, strain FCC1311.</title>
        <authorList>
            <person name="Sedici K."/>
            <person name="Godart F."/>
            <person name="Aiese Cigliano R."/>
            <person name="Sanseverino W."/>
            <person name="Barakat M."/>
            <person name="Ortet P."/>
            <person name="Marechal E."/>
            <person name="Cagnac O."/>
            <person name="Amato A."/>
        </authorList>
    </citation>
    <scope>NUCLEOTIDE SEQUENCE [LARGE SCALE GENOMIC DNA]</scope>
</reference>
<dbReference type="Pfam" id="PF01765">
    <property type="entry name" value="RRF"/>
    <property type="match status" value="1"/>
</dbReference>
<gene>
    <name evidence="5" type="ORF">FCC1311_009942</name>
</gene>
<dbReference type="Proteomes" id="UP000241890">
    <property type="component" value="Unassembled WGS sequence"/>
</dbReference>
<feature type="region of interest" description="Disordered" evidence="3">
    <location>
        <begin position="54"/>
        <end position="77"/>
    </location>
</feature>
<dbReference type="NCBIfam" id="TIGR00496">
    <property type="entry name" value="frr"/>
    <property type="match status" value="1"/>
</dbReference>
<dbReference type="FunFam" id="3.30.1360.40:FF:000001">
    <property type="entry name" value="Ribosome-recycling factor"/>
    <property type="match status" value="1"/>
</dbReference>
<organism evidence="5 6">
    <name type="scientific">Hondaea fermentalgiana</name>
    <dbReference type="NCBI Taxonomy" id="2315210"/>
    <lineage>
        <taxon>Eukaryota</taxon>
        <taxon>Sar</taxon>
        <taxon>Stramenopiles</taxon>
        <taxon>Bigyra</taxon>
        <taxon>Labyrinthulomycetes</taxon>
        <taxon>Thraustochytrida</taxon>
        <taxon>Thraustochytriidae</taxon>
        <taxon>Hondaea</taxon>
    </lineage>
</organism>
<sequence length="273" mass="29881">MAPSRSLSVAAASTTLRTRPRCATLGLVEPAWTVASEAAMRPLCQADWARGLAKKKGNKKKKNVTAPESSPEAMDGVEAEHGISADPEATEFELEPYREHMERVTSGFQHELAKLRTGRPDAGMLDHLMVEAYGASSPLNSVAQGSIRSSKLLVVNVFDQSLVGAVAKAIETANMNLNPSVEGAQVNVPLPKLTKESREATARLAHDLYEKTKGAVNGVRHDAMKKLTNMKKNKDLSEDQHFAETQAVEELTDEFKKRIAEMSETRQKEIMEN</sequence>
<dbReference type="EMBL" id="BEYU01000008">
    <property type="protein sequence ID" value="GBG24776.1"/>
    <property type="molecule type" value="Genomic_DNA"/>
</dbReference>
<keyword evidence="6" id="KW-1185">Reference proteome</keyword>
<evidence type="ECO:0000259" key="4">
    <source>
        <dbReference type="Pfam" id="PF01765"/>
    </source>
</evidence>
<feature type="compositionally biased region" description="Basic residues" evidence="3">
    <location>
        <begin position="54"/>
        <end position="63"/>
    </location>
</feature>
<feature type="domain" description="Ribosome recycling factor" evidence="4">
    <location>
        <begin position="108"/>
        <end position="271"/>
    </location>
</feature>
<evidence type="ECO:0000256" key="3">
    <source>
        <dbReference type="SAM" id="MobiDB-lite"/>
    </source>
</evidence>
<comment type="similarity">
    <text evidence="1">Belongs to the RRF family.</text>
</comment>
<dbReference type="InParanoid" id="A0A2R5G176"/>
<name>A0A2R5G176_9STRA</name>
<evidence type="ECO:0000313" key="6">
    <source>
        <dbReference type="Proteomes" id="UP000241890"/>
    </source>
</evidence>